<gene>
    <name evidence="1" type="ORF">ABFV83_10040</name>
</gene>
<organism evidence="1">
    <name type="scientific">Lacrimispora sp. BS-2</name>
    <dbReference type="NCBI Taxonomy" id="3151850"/>
    <lineage>
        <taxon>Bacteria</taxon>
        <taxon>Bacillati</taxon>
        <taxon>Bacillota</taxon>
        <taxon>Clostridia</taxon>
        <taxon>Lachnospirales</taxon>
        <taxon>Lachnospiraceae</taxon>
        <taxon>Lacrimispora</taxon>
    </lineage>
</organism>
<dbReference type="Pfam" id="PF05954">
    <property type="entry name" value="Phage_GPD"/>
    <property type="match status" value="1"/>
</dbReference>
<name>A0AAU7PV82_9FIRM</name>
<proteinExistence type="predicted"/>
<dbReference type="AlphaFoldDB" id="A0AAU7PV82"/>
<accession>A0AAU7PV82</accession>
<reference evidence="1" key="1">
    <citation type="submission" date="2024-06" db="EMBL/GenBank/DDBJ databases">
        <title>Lacrimispora cavernae sp. nov., a novel anaerobe isolated from bat guano pile inside a cave.</title>
        <authorList>
            <person name="Miller S.L."/>
            <person name="Lu N."/>
            <person name="King J."/>
            <person name="Sankaranarayanan K."/>
            <person name="Lawson P.A."/>
        </authorList>
    </citation>
    <scope>NUCLEOTIDE SEQUENCE</scope>
    <source>
        <strain evidence="1">BS-2</strain>
    </source>
</reference>
<dbReference type="RefSeq" id="WP_349948730.1">
    <property type="nucleotide sequence ID" value="NZ_CP157940.1"/>
</dbReference>
<dbReference type="Gene3D" id="3.55.50.10">
    <property type="entry name" value="Baseplate protein-like domains"/>
    <property type="match status" value="1"/>
</dbReference>
<evidence type="ECO:0000313" key="1">
    <source>
        <dbReference type="EMBL" id="XBS56102.1"/>
    </source>
</evidence>
<dbReference type="SUPFAM" id="SSF69279">
    <property type="entry name" value="Phage tail proteins"/>
    <property type="match status" value="1"/>
</dbReference>
<sequence>MNAVTSGSLIISSQLNINEIKEFDMDIKKNCHTVARITGFVPAETGESPVFQKLEGSSVTVSAADENGNETVPPIFCGYIKNVEIWQEGNEYKARIEAISPTELLDLEEKSRSFQKIDMTYKELVRGVLSDTENADVVFHIEDRKIEKPIYQYRETDWEFLKRIAGQLGTSLLPGGGSLKPKLYFGLPLGDSAGGKGIRPERIWFDKTYYTYDRDQYHFEKRQFICYEISSYESWKAGDHISMFDGRETVVLSKRCSLENGLLVYHYIAGSPEAFGTAGYDNPKIAGVALGGTVLETKQEAVRVKLDIDGEKSSGEGYWYPWMPETGNLMYCMPEIGERITITFEGSEGNARANSCIRKNGTGNEEMADPSKRYFTTAKDKRMYLLPDSLGFVDMKQKVPLKVEIHDRVGANIESSGEVTILAKKGVWLKGSRVSFQAPQEISIVRRNILSPTVINMCNGFDSIGKFGKVKMEGSKAAGFPVFDSSDSEKYDISGAENALLASTPCAAGSAGLEQQITGTKVDMVKTR</sequence>
<protein>
    <submittedName>
        <fullName evidence="1">Contractile injection system protein, VgrG/Pvc8 family</fullName>
    </submittedName>
</protein>
<dbReference type="EMBL" id="CP157940">
    <property type="protein sequence ID" value="XBS56102.1"/>
    <property type="molecule type" value="Genomic_DNA"/>
</dbReference>